<comment type="caution">
    <text evidence="4">The sequence shown here is derived from an EMBL/GenBank/DDBJ whole genome shotgun (WGS) entry which is preliminary data.</text>
</comment>
<reference evidence="4 5" key="1">
    <citation type="journal article" date="2019" name="Int. J. Syst. Evol. Microbiol.">
        <title>The Global Catalogue of Microorganisms (GCM) 10K type strain sequencing project: providing services to taxonomists for standard genome sequencing and annotation.</title>
        <authorList>
            <consortium name="The Broad Institute Genomics Platform"/>
            <consortium name="The Broad Institute Genome Sequencing Center for Infectious Disease"/>
            <person name="Wu L."/>
            <person name="Ma J."/>
        </authorList>
    </citation>
    <scope>NUCLEOTIDE SEQUENCE [LARGE SCALE GENOMIC DNA]</scope>
    <source>
        <strain evidence="4 5">JCM 9383</strain>
    </source>
</reference>
<name>A0ABN3VJ13_9PSEU</name>
<sequence>MVDSAVSAIRSEFEALPLTARCRRIWERGEHALIGVSPGNGYFSTDRLTSLAAWAARSFTAVDVVYADLHLATVLGTIGYDREHATRKARKELEGVRRRIRRAVEALGSTSTRFRVSALSEFCTSPVYRELRETVRESLRTDDEIREACELMVDYFLDGKISGRPTPEQLRAGTDYLLAELPFFVDAPRILGVGSSVSCYHSAVPLARVLFSRREGLRAVDHQGYLVVRPLGPIPGPRIENTTAERNLRS</sequence>
<accession>A0ABN3VJ13</accession>
<dbReference type="RefSeq" id="WP_344683626.1">
    <property type="nucleotide sequence ID" value="NZ_BAAAUX010000020.1"/>
</dbReference>
<gene>
    <name evidence="4" type="ORF">GCM10010470_49820</name>
</gene>
<organism evidence="4 5">
    <name type="scientific">Saccharopolyspora taberi</name>
    <dbReference type="NCBI Taxonomy" id="60895"/>
    <lineage>
        <taxon>Bacteria</taxon>
        <taxon>Bacillati</taxon>
        <taxon>Actinomycetota</taxon>
        <taxon>Actinomycetes</taxon>
        <taxon>Pseudonocardiales</taxon>
        <taxon>Pseudonocardiaceae</taxon>
        <taxon>Saccharopolyspora</taxon>
    </lineage>
</organism>
<evidence type="ECO:0000313" key="5">
    <source>
        <dbReference type="Proteomes" id="UP001500979"/>
    </source>
</evidence>
<dbReference type="InterPro" id="IPR038622">
    <property type="entry name" value="CDPS_sf"/>
</dbReference>
<dbReference type="EMBL" id="BAAAUX010000020">
    <property type="protein sequence ID" value="GAA2808608.1"/>
    <property type="molecule type" value="Genomic_DNA"/>
</dbReference>
<proteinExistence type="inferred from homology"/>
<protein>
    <recommendedName>
        <fullName evidence="3">Cyclodipeptide synthase</fullName>
    </recommendedName>
</protein>
<dbReference type="Proteomes" id="UP001500979">
    <property type="component" value="Unassembled WGS sequence"/>
</dbReference>
<keyword evidence="5" id="KW-1185">Reference proteome</keyword>
<dbReference type="Pfam" id="PF16715">
    <property type="entry name" value="CDPS"/>
    <property type="match status" value="1"/>
</dbReference>
<evidence type="ECO:0000256" key="1">
    <source>
        <dbReference type="ARBA" id="ARBA00006034"/>
    </source>
</evidence>
<comment type="similarity">
    <text evidence="1">Belongs to the CDPS family.</text>
</comment>
<evidence type="ECO:0000313" key="4">
    <source>
        <dbReference type="EMBL" id="GAA2808608.1"/>
    </source>
</evidence>
<dbReference type="NCBIfam" id="TIGR04539">
    <property type="entry name" value="tRNA_cyclodipep"/>
    <property type="match status" value="1"/>
</dbReference>
<dbReference type="InterPro" id="IPR030903">
    <property type="entry name" value="CDPS"/>
</dbReference>
<keyword evidence="2" id="KW-0808">Transferase</keyword>
<evidence type="ECO:0000256" key="3">
    <source>
        <dbReference type="ARBA" id="ARBA00030771"/>
    </source>
</evidence>
<dbReference type="Gene3D" id="3.40.50.11710">
    <property type="entry name" value="Cyclodipeptide synthase"/>
    <property type="match status" value="1"/>
</dbReference>
<evidence type="ECO:0000256" key="2">
    <source>
        <dbReference type="ARBA" id="ARBA00022679"/>
    </source>
</evidence>